<dbReference type="AlphaFoldDB" id="A0A2V1E4D7"/>
<dbReference type="InterPro" id="IPR029479">
    <property type="entry name" value="Nitroreductase"/>
</dbReference>
<dbReference type="GO" id="GO:0034599">
    <property type="term" value="P:cellular response to oxidative stress"/>
    <property type="evidence" value="ECO:0007669"/>
    <property type="project" value="InterPro"/>
</dbReference>
<keyword evidence="8" id="KW-1133">Transmembrane helix</keyword>
<dbReference type="PANTHER" id="PTHR43035">
    <property type="entry name" value="FATTY ACID REPRESSION MUTANT PROTEIN 2-RELATED"/>
    <property type="match status" value="1"/>
</dbReference>
<dbReference type="EMBL" id="KZ805314">
    <property type="protein sequence ID" value="PVI05433.1"/>
    <property type="molecule type" value="Genomic_DNA"/>
</dbReference>
<protein>
    <submittedName>
        <fullName evidence="10">Nitroreductase</fullName>
    </submittedName>
</protein>
<keyword evidence="8" id="KW-0472">Membrane</keyword>
<dbReference type="GO" id="GO:0005634">
    <property type="term" value="C:nucleus"/>
    <property type="evidence" value="ECO:0007669"/>
    <property type="project" value="UniProtKB-SubCell"/>
</dbReference>
<evidence type="ECO:0000256" key="3">
    <source>
        <dbReference type="ARBA" id="ARBA00007118"/>
    </source>
</evidence>
<dbReference type="Proteomes" id="UP000244855">
    <property type="component" value="Unassembled WGS sequence"/>
</dbReference>
<evidence type="ECO:0000256" key="4">
    <source>
        <dbReference type="ARBA" id="ARBA00022490"/>
    </source>
</evidence>
<dbReference type="FunFam" id="3.40.109.10:FF:000001">
    <property type="entry name" value="Nitroreductase family"/>
    <property type="match status" value="1"/>
</dbReference>
<evidence type="ECO:0000256" key="5">
    <source>
        <dbReference type="ARBA" id="ARBA00023002"/>
    </source>
</evidence>
<keyword evidence="5" id="KW-0560">Oxidoreductase</keyword>
<keyword evidence="11" id="KW-1185">Reference proteome</keyword>
<evidence type="ECO:0000256" key="1">
    <source>
        <dbReference type="ARBA" id="ARBA00004123"/>
    </source>
</evidence>
<feature type="domain" description="Nitroreductase" evidence="9">
    <location>
        <begin position="126"/>
        <end position="293"/>
    </location>
</feature>
<organism evidence="10 11">
    <name type="scientific">Periconia macrospinosa</name>
    <dbReference type="NCBI Taxonomy" id="97972"/>
    <lineage>
        <taxon>Eukaryota</taxon>
        <taxon>Fungi</taxon>
        <taxon>Dikarya</taxon>
        <taxon>Ascomycota</taxon>
        <taxon>Pezizomycotina</taxon>
        <taxon>Dothideomycetes</taxon>
        <taxon>Pleosporomycetidae</taxon>
        <taxon>Pleosporales</taxon>
        <taxon>Massarineae</taxon>
        <taxon>Periconiaceae</taxon>
        <taxon>Periconia</taxon>
    </lineage>
</organism>
<comment type="similarity">
    <text evidence="3">Belongs to the nitroreductase family.</text>
</comment>
<sequence>MLANLRSLIVGFTAGVLVTAILVQQLLISQLWDPIIETSQDPLGSSTAFPDTLLHQMASLRNPLRVAQGALLRGAYFKNVHSAQSSVQQRTRSSLLKPATSSSSTHPFSTSTSRMASSKSYLEAAKERRTIYQLNKTSPIPDSKIVEIIETAANVVPSAFNTQSTRLVTLLNKEHEVFWDQVHDVLKPIVPEDQWATTKGRLDGFKAGKGTVLFFTDPEPMDTLKKKIPAYAHHYGDWAEQSNAMHQYFLWVALEAEGLGANLQHYNPLVDQKTQQHYNIPLEWKLRAQLVFGGKAGEAGPKETLPVEKKVFVHGAE</sequence>
<dbReference type="PANTHER" id="PTHR43035:SF1">
    <property type="entry name" value="FATTY ACID REPRESSION MUTANT PROTEIN 2-RELATED"/>
    <property type="match status" value="1"/>
</dbReference>
<evidence type="ECO:0000256" key="7">
    <source>
        <dbReference type="SAM" id="MobiDB-lite"/>
    </source>
</evidence>
<feature type="transmembrane region" description="Helical" evidence="8">
    <location>
        <begin position="7"/>
        <end position="27"/>
    </location>
</feature>
<evidence type="ECO:0000313" key="10">
    <source>
        <dbReference type="EMBL" id="PVI05433.1"/>
    </source>
</evidence>
<proteinExistence type="inferred from homology"/>
<dbReference type="SUPFAM" id="SSF55469">
    <property type="entry name" value="FMN-dependent nitroreductase-like"/>
    <property type="match status" value="1"/>
</dbReference>
<dbReference type="InterPro" id="IPR000415">
    <property type="entry name" value="Nitroreductase-like"/>
</dbReference>
<reference evidence="10 11" key="1">
    <citation type="journal article" date="2018" name="Sci. Rep.">
        <title>Comparative genomics provides insights into the lifestyle and reveals functional heterogeneity of dark septate endophytic fungi.</title>
        <authorList>
            <person name="Knapp D.G."/>
            <person name="Nemeth J.B."/>
            <person name="Barry K."/>
            <person name="Hainaut M."/>
            <person name="Henrissat B."/>
            <person name="Johnson J."/>
            <person name="Kuo A."/>
            <person name="Lim J.H.P."/>
            <person name="Lipzen A."/>
            <person name="Nolan M."/>
            <person name="Ohm R.A."/>
            <person name="Tamas L."/>
            <person name="Grigoriev I.V."/>
            <person name="Spatafora J.W."/>
            <person name="Nagy L.G."/>
            <person name="Kovacs G.M."/>
        </authorList>
    </citation>
    <scope>NUCLEOTIDE SEQUENCE [LARGE SCALE GENOMIC DNA]</scope>
    <source>
        <strain evidence="10 11">DSE2036</strain>
    </source>
</reference>
<dbReference type="Gene3D" id="3.40.109.10">
    <property type="entry name" value="NADH Oxidase"/>
    <property type="match status" value="1"/>
</dbReference>
<keyword evidence="4" id="KW-0963">Cytoplasm</keyword>
<feature type="compositionally biased region" description="Low complexity" evidence="7">
    <location>
        <begin position="93"/>
        <end position="115"/>
    </location>
</feature>
<dbReference type="GO" id="GO:0005737">
    <property type="term" value="C:cytoplasm"/>
    <property type="evidence" value="ECO:0007669"/>
    <property type="project" value="UniProtKB-SubCell"/>
</dbReference>
<comment type="subcellular location">
    <subcellularLocation>
        <location evidence="2">Cytoplasm</location>
    </subcellularLocation>
    <subcellularLocation>
        <location evidence="1">Nucleus</location>
    </subcellularLocation>
</comment>
<dbReference type="InterPro" id="IPR033877">
    <property type="entry name" value="Frm2/Hbn1"/>
</dbReference>
<evidence type="ECO:0000259" key="9">
    <source>
        <dbReference type="Pfam" id="PF00881"/>
    </source>
</evidence>
<dbReference type="STRING" id="97972.A0A2V1E4D7"/>
<dbReference type="Pfam" id="PF00881">
    <property type="entry name" value="Nitroreductase"/>
    <property type="match status" value="1"/>
</dbReference>
<evidence type="ECO:0000256" key="2">
    <source>
        <dbReference type="ARBA" id="ARBA00004496"/>
    </source>
</evidence>
<keyword evidence="8" id="KW-0812">Transmembrane</keyword>
<dbReference type="OrthoDB" id="2138173at2759"/>
<feature type="region of interest" description="Disordered" evidence="7">
    <location>
        <begin position="88"/>
        <end position="115"/>
    </location>
</feature>
<gene>
    <name evidence="10" type="ORF">DM02DRAFT_610724</name>
</gene>
<evidence type="ECO:0000256" key="8">
    <source>
        <dbReference type="SAM" id="Phobius"/>
    </source>
</evidence>
<evidence type="ECO:0000313" key="11">
    <source>
        <dbReference type="Proteomes" id="UP000244855"/>
    </source>
</evidence>
<dbReference type="CDD" id="cd02140">
    <property type="entry name" value="Frm2-like"/>
    <property type="match status" value="1"/>
</dbReference>
<keyword evidence="6" id="KW-0539">Nucleus</keyword>
<evidence type="ECO:0000256" key="6">
    <source>
        <dbReference type="ARBA" id="ARBA00023242"/>
    </source>
</evidence>
<name>A0A2V1E4D7_9PLEO</name>
<accession>A0A2V1E4D7</accession>
<dbReference type="GO" id="GO:0016491">
    <property type="term" value="F:oxidoreductase activity"/>
    <property type="evidence" value="ECO:0007669"/>
    <property type="project" value="UniProtKB-KW"/>
</dbReference>